<protein>
    <submittedName>
        <fullName evidence="2">Ankyrin repeat protein</fullName>
    </submittedName>
</protein>
<dbReference type="Proteomes" id="UP000070089">
    <property type="component" value="Unassembled WGS sequence"/>
</dbReference>
<dbReference type="SUPFAM" id="SSF48403">
    <property type="entry name" value="Ankyrin repeat"/>
    <property type="match status" value="2"/>
</dbReference>
<dbReference type="PROSITE" id="PS50297">
    <property type="entry name" value="ANK_REP_REGION"/>
    <property type="match status" value="2"/>
</dbReference>
<dbReference type="AlphaFoldDB" id="A0A132NN66"/>
<accession>A0A132NN66</accession>
<dbReference type="VEuPathDB" id="GiardiaDB:QR46_4500"/>
<dbReference type="InterPro" id="IPR036770">
    <property type="entry name" value="Ankyrin_rpt-contain_sf"/>
</dbReference>
<dbReference type="EMBL" id="JXTI01000176">
    <property type="protein sequence ID" value="KWX11535.1"/>
    <property type="molecule type" value="Genomic_DNA"/>
</dbReference>
<feature type="repeat" description="ANK" evidence="1">
    <location>
        <begin position="309"/>
        <end position="331"/>
    </location>
</feature>
<dbReference type="InterPro" id="IPR002110">
    <property type="entry name" value="Ankyrin_rpt"/>
</dbReference>
<evidence type="ECO:0000313" key="3">
    <source>
        <dbReference type="Proteomes" id="UP000070089"/>
    </source>
</evidence>
<dbReference type="PANTHER" id="PTHR24120:SF4">
    <property type="entry name" value="GH07239P"/>
    <property type="match status" value="1"/>
</dbReference>
<dbReference type="SMART" id="SM00248">
    <property type="entry name" value="ANK"/>
    <property type="match status" value="13"/>
</dbReference>
<keyword evidence="1" id="KW-0040">ANK repeat</keyword>
<proteinExistence type="predicted"/>
<organism evidence="2 3">
    <name type="scientific">Giardia duodenalis assemblage B</name>
    <dbReference type="NCBI Taxonomy" id="1394984"/>
    <lineage>
        <taxon>Eukaryota</taxon>
        <taxon>Metamonada</taxon>
        <taxon>Diplomonadida</taxon>
        <taxon>Hexamitidae</taxon>
        <taxon>Giardiinae</taxon>
        <taxon>Giardia</taxon>
    </lineage>
</organism>
<dbReference type="PROSITE" id="PS50088">
    <property type="entry name" value="ANK_REPEAT"/>
    <property type="match status" value="2"/>
</dbReference>
<evidence type="ECO:0000313" key="2">
    <source>
        <dbReference type="EMBL" id="KWX11535.1"/>
    </source>
</evidence>
<comment type="caution">
    <text evidence="2">The sequence shown here is derived from an EMBL/GenBank/DDBJ whole genome shotgun (WGS) entry which is preliminary data.</text>
</comment>
<sequence length="654" mass="72033">MGVGASSVSGLPTVSPCSGADVAVAQPLENPTVTKVVRGCEQGELAKALMAAHLLVPDCTDIFEKPPPIRGVYETTALIEAVKENNETLFDEYLTQISFRTNGGRTALMYAAELGRQQMVEQLLNEVDVVDLSGKTALTYALETGHYDIASMLIPYEVGKAGVTDLMFYAQTGDLDALLIEQSDIRTQDLSGHTALMIAVLQRNLKAAELLLEEMALKTVKGITALMLAAQRGYGELVYLLATSTPTIEQPTGKLNKRTGQPRMQAVKLRELGTQTKDMKDSALIFAAKRGDILAVYCLKEELYLQDCIGRTALMYAAEHGHAAIVKFLVDSMKKGDRVQVDKNGRTALMYAALWNHRDAAEHLLSREQQFQDTHGRTALSYALEHMAIETISLLSPTTIEGRFSKITQLMIDAACGRILEPLTPTRLVEVHQQDSSGRTALMYAALAGHTEAVEQLCIEVEDFAYGHESVLQMCIEAHRLNCLQILLLHVYEENIQINIPKLTLTVIDYETDLLTAAEKNDSFGARNYIHQAGRLCNGWTALMTAAYRGHIDIVKLLLCEVKLQNEKGWTALMLAVQTAQLEVVQLLARYELGLKDDDGETALIKAIRWNAIGMVKALLRERNVLTANRQTALSIATELGNEECIKLLKSSKL</sequence>
<feature type="repeat" description="ANK" evidence="1">
    <location>
        <begin position="538"/>
        <end position="559"/>
    </location>
</feature>
<dbReference type="Gene3D" id="1.25.40.20">
    <property type="entry name" value="Ankyrin repeat-containing domain"/>
    <property type="match status" value="5"/>
</dbReference>
<evidence type="ECO:0000256" key="1">
    <source>
        <dbReference type="PROSITE-ProRule" id="PRU00023"/>
    </source>
</evidence>
<dbReference type="OrthoDB" id="426293at2759"/>
<reference evidence="2 3" key="1">
    <citation type="journal article" date="2015" name="Mol. Biochem. Parasitol.">
        <title>Identification of polymorphic genes for use in assemblage B genotyping assays through comparative genomics of multiple assemblage B Giardia duodenalis isolates.</title>
        <authorList>
            <person name="Wielinga C."/>
            <person name="Thompson R.C."/>
            <person name="Monis P."/>
            <person name="Ryan U."/>
        </authorList>
    </citation>
    <scope>NUCLEOTIDE SEQUENCE [LARGE SCALE GENOMIC DNA]</scope>
    <source>
        <strain evidence="2 3">BAH15c1</strain>
    </source>
</reference>
<name>A0A132NN66_GIAIN</name>
<gene>
    <name evidence="2" type="ORF">QR46_4500</name>
</gene>
<dbReference type="PANTHER" id="PTHR24120">
    <property type="entry name" value="GH07239P"/>
    <property type="match status" value="1"/>
</dbReference>
<dbReference type="Pfam" id="PF12796">
    <property type="entry name" value="Ank_2"/>
    <property type="match status" value="5"/>
</dbReference>